<accession>A0A6J7WQD4</accession>
<reference evidence="1" key="1">
    <citation type="submission" date="2020-05" db="EMBL/GenBank/DDBJ databases">
        <authorList>
            <person name="Chiriac C."/>
            <person name="Salcher M."/>
            <person name="Ghai R."/>
            <person name="Kavagutti S V."/>
        </authorList>
    </citation>
    <scope>NUCLEOTIDE SEQUENCE</scope>
</reference>
<dbReference type="SUPFAM" id="SSF46894">
    <property type="entry name" value="C-terminal effector domain of the bipartite response regulators"/>
    <property type="match status" value="1"/>
</dbReference>
<name>A0A6J7WQD4_9CAUD</name>
<dbReference type="GO" id="GO:0003677">
    <property type="term" value="F:DNA binding"/>
    <property type="evidence" value="ECO:0007669"/>
    <property type="project" value="InterPro"/>
</dbReference>
<proteinExistence type="predicted"/>
<dbReference type="InterPro" id="IPR036388">
    <property type="entry name" value="WH-like_DNA-bd_sf"/>
</dbReference>
<organism evidence="1">
    <name type="scientific">uncultured Caudovirales phage</name>
    <dbReference type="NCBI Taxonomy" id="2100421"/>
    <lineage>
        <taxon>Viruses</taxon>
        <taxon>Duplodnaviria</taxon>
        <taxon>Heunggongvirae</taxon>
        <taxon>Uroviricota</taxon>
        <taxon>Caudoviricetes</taxon>
        <taxon>Peduoviridae</taxon>
        <taxon>Maltschvirus</taxon>
        <taxon>Maltschvirus maltsch</taxon>
    </lineage>
</organism>
<protein>
    <submittedName>
        <fullName evidence="1">Uncharacterized protein</fullName>
    </submittedName>
</protein>
<gene>
    <name evidence="1" type="ORF">UFOVP231_61</name>
</gene>
<sequence length="129" mass="14926">MSDLIKQLRERIEELEEQNRQLRDGVAPDETMFIAGLSRQQIALLRGIYSRKTATYQYLDVIMANDGHSARGCGSELEKLRSKVAIYNLRKKLAPHGIKISTWRGIGYYLNEANREKLKRLMEKKDDEA</sequence>
<dbReference type="InterPro" id="IPR016032">
    <property type="entry name" value="Sig_transdc_resp-reg_C-effctor"/>
</dbReference>
<dbReference type="Gene3D" id="1.10.10.10">
    <property type="entry name" value="Winged helix-like DNA-binding domain superfamily/Winged helix DNA-binding domain"/>
    <property type="match status" value="1"/>
</dbReference>
<dbReference type="EMBL" id="LR798279">
    <property type="protein sequence ID" value="CAB5220116.1"/>
    <property type="molecule type" value="Genomic_DNA"/>
</dbReference>
<dbReference type="GO" id="GO:0006355">
    <property type="term" value="P:regulation of DNA-templated transcription"/>
    <property type="evidence" value="ECO:0007669"/>
    <property type="project" value="InterPro"/>
</dbReference>
<evidence type="ECO:0000313" key="1">
    <source>
        <dbReference type="EMBL" id="CAB5220116.1"/>
    </source>
</evidence>